<feature type="signal peptide" evidence="2">
    <location>
        <begin position="1"/>
        <end position="27"/>
    </location>
</feature>
<dbReference type="OrthoDB" id="9177965at2"/>
<dbReference type="CDD" id="cd13666">
    <property type="entry name" value="PBP2_TRAP_DctP_like_1"/>
    <property type="match status" value="1"/>
</dbReference>
<protein>
    <submittedName>
        <fullName evidence="3">TRAP-type C4-dicarboxylate transport system, substrate-binding protein</fullName>
    </submittedName>
</protein>
<dbReference type="Pfam" id="PF03480">
    <property type="entry name" value="DctP"/>
    <property type="match status" value="1"/>
</dbReference>
<dbReference type="Proteomes" id="UP000198644">
    <property type="component" value="Unassembled WGS sequence"/>
</dbReference>
<dbReference type="Gene3D" id="3.40.190.170">
    <property type="entry name" value="Bacterial extracellular solute-binding protein, family 7"/>
    <property type="match status" value="1"/>
</dbReference>
<evidence type="ECO:0000256" key="2">
    <source>
        <dbReference type="SAM" id="SignalP"/>
    </source>
</evidence>
<evidence type="ECO:0000313" key="4">
    <source>
        <dbReference type="Proteomes" id="UP000198644"/>
    </source>
</evidence>
<dbReference type="AlphaFoldDB" id="A0A1I6GK17"/>
<name>A0A1I6GK17_9GAMM</name>
<accession>A0A1I6GK17</accession>
<dbReference type="STRING" id="650891.SAMN05216203_0189"/>
<keyword evidence="1 2" id="KW-0732">Signal</keyword>
<dbReference type="GO" id="GO:0055085">
    <property type="term" value="P:transmembrane transport"/>
    <property type="evidence" value="ECO:0007669"/>
    <property type="project" value="InterPro"/>
</dbReference>
<proteinExistence type="predicted"/>
<dbReference type="PANTHER" id="PTHR33376:SF15">
    <property type="entry name" value="BLL6794 PROTEIN"/>
    <property type="match status" value="1"/>
</dbReference>
<gene>
    <name evidence="3" type="ORF">SAMN05216203_0189</name>
</gene>
<dbReference type="InterPro" id="IPR038404">
    <property type="entry name" value="TRAP_DctP_sf"/>
</dbReference>
<dbReference type="InterPro" id="IPR018389">
    <property type="entry name" value="DctP_fam"/>
</dbReference>
<dbReference type="RefSeq" id="WP_092008445.1">
    <property type="nucleotide sequence ID" value="NZ_FOYW01000001.1"/>
</dbReference>
<dbReference type="NCBIfam" id="NF037995">
    <property type="entry name" value="TRAP_S1"/>
    <property type="match status" value="1"/>
</dbReference>
<evidence type="ECO:0000256" key="1">
    <source>
        <dbReference type="ARBA" id="ARBA00022729"/>
    </source>
</evidence>
<dbReference type="PANTHER" id="PTHR33376">
    <property type="match status" value="1"/>
</dbReference>
<sequence length="384" mass="42311">MKTISPLKTVAIGITIAGLTTANIASATELRFATGAPQNTLGTKAMDAFIEAVENRSGGDISVKGYAQSLLSFMETPTGLRDGIADLGHVLTPYFPSDFPNTIMLTELTMALELADVSSQDAVFAYTGAISEYVINNCPECLKEHLDRNQIFLGLASSSPYGLFCNEAITSKEDIEGKRIRIGGPQWSRWVDAMGGTPVSIPVNETYEGLSQGVVDCTAHNLSDYLNFKFIEVASEVTMGVPGGTFGGVGTNMNADAWKSLSEKDRTSILYGAATTSAEIAKVYLENHQEALRRIDKQPELTLHEPDEEFRQMTRDFIEEDLKKVAANYSERYDVQRADAKMDEFQQLLDEWVGKVEGIETREQLRDLYWQEVFSKVDVSSYGI</sequence>
<feature type="chain" id="PRO_5011482262" evidence="2">
    <location>
        <begin position="28"/>
        <end position="384"/>
    </location>
</feature>
<keyword evidence="4" id="KW-1185">Reference proteome</keyword>
<evidence type="ECO:0000313" key="3">
    <source>
        <dbReference type="EMBL" id="SFR42520.1"/>
    </source>
</evidence>
<organism evidence="3 4">
    <name type="scientific">Marinobacter daqiaonensis</name>
    <dbReference type="NCBI Taxonomy" id="650891"/>
    <lineage>
        <taxon>Bacteria</taxon>
        <taxon>Pseudomonadati</taxon>
        <taxon>Pseudomonadota</taxon>
        <taxon>Gammaproteobacteria</taxon>
        <taxon>Pseudomonadales</taxon>
        <taxon>Marinobacteraceae</taxon>
        <taxon>Marinobacter</taxon>
    </lineage>
</organism>
<dbReference type="EMBL" id="FOYW01000001">
    <property type="protein sequence ID" value="SFR42520.1"/>
    <property type="molecule type" value="Genomic_DNA"/>
</dbReference>
<reference evidence="3 4" key="1">
    <citation type="submission" date="2016-10" db="EMBL/GenBank/DDBJ databases">
        <authorList>
            <person name="de Groot N.N."/>
        </authorList>
    </citation>
    <scope>NUCLEOTIDE SEQUENCE [LARGE SCALE GENOMIC DNA]</scope>
    <source>
        <strain evidence="3 4">CGMCC 1.9167</strain>
    </source>
</reference>